<evidence type="ECO:0000259" key="3">
    <source>
        <dbReference type="PROSITE" id="PS50848"/>
    </source>
</evidence>
<keyword evidence="2" id="KW-0732">Signal</keyword>
<feature type="chain" id="PRO_5031186706" description="START domain-containing protein" evidence="2">
    <location>
        <begin position="39"/>
        <end position="482"/>
    </location>
</feature>
<dbReference type="PANTHER" id="PTHR19308:SF14">
    <property type="entry name" value="START DOMAIN-CONTAINING PROTEIN"/>
    <property type="match status" value="1"/>
</dbReference>
<dbReference type="GO" id="GO:0008289">
    <property type="term" value="F:lipid binding"/>
    <property type="evidence" value="ECO:0007669"/>
    <property type="project" value="InterPro"/>
</dbReference>
<dbReference type="InterPro" id="IPR051213">
    <property type="entry name" value="START_lipid_transfer"/>
</dbReference>
<evidence type="ECO:0000256" key="1">
    <source>
        <dbReference type="SAM" id="MobiDB-lite"/>
    </source>
</evidence>
<organism evidence="4">
    <name type="scientific">Guillardia theta</name>
    <name type="common">Cryptophyte</name>
    <name type="synonym">Cryptomonas phi</name>
    <dbReference type="NCBI Taxonomy" id="55529"/>
    <lineage>
        <taxon>Eukaryota</taxon>
        <taxon>Cryptophyceae</taxon>
        <taxon>Pyrenomonadales</taxon>
        <taxon>Geminigeraceae</taxon>
        <taxon>Guillardia</taxon>
    </lineage>
</organism>
<dbReference type="Pfam" id="PF01852">
    <property type="entry name" value="START"/>
    <property type="match status" value="1"/>
</dbReference>
<feature type="region of interest" description="Disordered" evidence="1">
    <location>
        <begin position="457"/>
        <end position="482"/>
    </location>
</feature>
<dbReference type="Gene3D" id="3.30.530.20">
    <property type="match status" value="1"/>
</dbReference>
<dbReference type="GO" id="GO:0005737">
    <property type="term" value="C:cytoplasm"/>
    <property type="evidence" value="ECO:0007669"/>
    <property type="project" value="UniProtKB-ARBA"/>
</dbReference>
<sequence length="482" mass="54562">MRKKRLGEGSLTSPCTCTSLLAIQLVCCFVSCSGPVNAHSRDSTSVQVGLDNSLRGLVNPQQCQSMQRWETFRQEADSTMHVCMPQRLRGGKNCVQTCLDRTQDLFRALGDCVSEVDALMKKKREELCPWNDFAVQFERALTYHQLWINPSQGWNHMLQMVESTEKHCRNVDFRNEILNAKNIPVMVSKLRFMSFNEEAEDLSWRQKDVQWVNDMLVSTTIDVMESDGWEEVSSEGNIKVWRRFLPADLEIAGLKVGSASKFACVKATAVIDAPLEKVFELFTDNARAHEYNEYCKEILDLEWLSEDTKITQTRTGRPWSREFVTRVHYRSIGEDAKLIVNRAEDHPLAKHAPGYTRMNMPLGANLLKKVSSDPSKTEFTLITHVDPGGLANTKFGAMVTNRLSTESPRQFLEKLQQVSSRSNSLGGAEGEQKKKQIFKRVGIFASMAVLHVLRSVTSRGRRSDTPGSDFMEEMPPPEISLA</sequence>
<accession>A0A7S4L0J0</accession>
<dbReference type="PROSITE" id="PS50848">
    <property type="entry name" value="START"/>
    <property type="match status" value="1"/>
</dbReference>
<evidence type="ECO:0000256" key="2">
    <source>
        <dbReference type="SAM" id="SignalP"/>
    </source>
</evidence>
<protein>
    <recommendedName>
        <fullName evidence="3">START domain-containing protein</fullName>
    </recommendedName>
</protein>
<feature type="domain" description="START" evidence="3">
    <location>
        <begin position="225"/>
        <end position="424"/>
    </location>
</feature>
<evidence type="ECO:0000313" key="4">
    <source>
        <dbReference type="EMBL" id="CAE2310816.1"/>
    </source>
</evidence>
<dbReference type="PANTHER" id="PTHR19308">
    <property type="entry name" value="PHOSPHATIDYLCHOLINE TRANSFER PROTEIN"/>
    <property type="match status" value="1"/>
</dbReference>
<feature type="signal peptide" evidence="2">
    <location>
        <begin position="1"/>
        <end position="38"/>
    </location>
</feature>
<reference evidence="4" key="1">
    <citation type="submission" date="2021-01" db="EMBL/GenBank/DDBJ databases">
        <authorList>
            <person name="Corre E."/>
            <person name="Pelletier E."/>
            <person name="Niang G."/>
            <person name="Scheremetjew M."/>
            <person name="Finn R."/>
            <person name="Kale V."/>
            <person name="Holt S."/>
            <person name="Cochrane G."/>
            <person name="Meng A."/>
            <person name="Brown T."/>
            <person name="Cohen L."/>
        </authorList>
    </citation>
    <scope>NUCLEOTIDE SEQUENCE</scope>
    <source>
        <strain evidence="4">CCMP 2712</strain>
    </source>
</reference>
<dbReference type="CDD" id="cd00177">
    <property type="entry name" value="START"/>
    <property type="match status" value="1"/>
</dbReference>
<gene>
    <name evidence="4" type="ORF">GTHE00462_LOCUS21270</name>
</gene>
<dbReference type="InterPro" id="IPR002913">
    <property type="entry name" value="START_lipid-bd_dom"/>
</dbReference>
<dbReference type="SUPFAM" id="SSF55961">
    <property type="entry name" value="Bet v1-like"/>
    <property type="match status" value="1"/>
</dbReference>
<dbReference type="InterPro" id="IPR023393">
    <property type="entry name" value="START-like_dom_sf"/>
</dbReference>
<name>A0A7S4L0J0_GUITH</name>
<proteinExistence type="predicted"/>
<dbReference type="AlphaFoldDB" id="A0A7S4L0J0"/>
<dbReference type="EMBL" id="HBKN01027497">
    <property type="protein sequence ID" value="CAE2310816.1"/>
    <property type="molecule type" value="Transcribed_RNA"/>
</dbReference>